<dbReference type="RefSeq" id="WP_205133886.1">
    <property type="nucleotide sequence ID" value="NZ_JACSNT010000010.1"/>
</dbReference>
<gene>
    <name evidence="2" type="ORF">H9X83_08585</name>
</gene>
<feature type="signal peptide" evidence="1">
    <location>
        <begin position="1"/>
        <end position="20"/>
    </location>
</feature>
<organism evidence="2 3">
    <name type="scientific">Anaerotignum lactatifermentans</name>
    <dbReference type="NCBI Taxonomy" id="160404"/>
    <lineage>
        <taxon>Bacteria</taxon>
        <taxon>Bacillati</taxon>
        <taxon>Bacillota</taxon>
        <taxon>Clostridia</taxon>
        <taxon>Lachnospirales</taxon>
        <taxon>Anaerotignaceae</taxon>
        <taxon>Anaerotignum</taxon>
    </lineage>
</organism>
<feature type="chain" id="PRO_5046148947" description="DUF5067 domain-containing protein" evidence="1">
    <location>
        <begin position="21"/>
        <end position="157"/>
    </location>
</feature>
<dbReference type="Proteomes" id="UP000729290">
    <property type="component" value="Unassembled WGS sequence"/>
</dbReference>
<dbReference type="PROSITE" id="PS51257">
    <property type="entry name" value="PROKAR_LIPOPROTEIN"/>
    <property type="match status" value="1"/>
</dbReference>
<accession>A0ABS2GAL6</accession>
<keyword evidence="1" id="KW-0732">Signal</keyword>
<reference evidence="2 3" key="1">
    <citation type="journal article" date="2021" name="Sci. Rep.">
        <title>The distribution of antibiotic resistance genes in chicken gut microbiota commensals.</title>
        <authorList>
            <person name="Juricova H."/>
            <person name="Matiasovicova J."/>
            <person name="Kubasova T."/>
            <person name="Cejkova D."/>
            <person name="Rychlik I."/>
        </authorList>
    </citation>
    <scope>NUCLEOTIDE SEQUENCE [LARGE SCALE GENOMIC DNA]</scope>
    <source>
        <strain evidence="2 3">An431b</strain>
    </source>
</reference>
<proteinExistence type="predicted"/>
<evidence type="ECO:0000313" key="2">
    <source>
        <dbReference type="EMBL" id="MBM6878212.1"/>
    </source>
</evidence>
<keyword evidence="3" id="KW-1185">Reference proteome</keyword>
<dbReference type="EMBL" id="JACSNV010000011">
    <property type="protein sequence ID" value="MBM6878212.1"/>
    <property type="molecule type" value="Genomic_DNA"/>
</dbReference>
<evidence type="ECO:0000256" key="1">
    <source>
        <dbReference type="SAM" id="SignalP"/>
    </source>
</evidence>
<name>A0ABS2GAL6_9FIRM</name>
<comment type="caution">
    <text evidence="2">The sequence shown here is derived from an EMBL/GenBank/DDBJ whole genome shotgun (WGS) entry which is preliminary data.</text>
</comment>
<protein>
    <recommendedName>
        <fullName evidence="4">DUF5067 domain-containing protein</fullName>
    </recommendedName>
</protein>
<evidence type="ECO:0008006" key="4">
    <source>
        <dbReference type="Google" id="ProtNLM"/>
    </source>
</evidence>
<sequence>MKKRSWFLYFLLLTIGAAFLAGCGSEREEKAEEAVSDAHLIYEETISPNEADGVPEEDLVYDTVKIYQREDHQIILYTESNSAFFEPMQYELAYDKEITEADIEVQWTTIMGNPEPSEGDQLAIALVSIMEEGEVYGHWKISFVNQGIEWIEEAVQK</sequence>
<evidence type="ECO:0000313" key="3">
    <source>
        <dbReference type="Proteomes" id="UP000729290"/>
    </source>
</evidence>